<dbReference type="Proteomes" id="UP000050525">
    <property type="component" value="Unassembled WGS sequence"/>
</dbReference>
<dbReference type="EMBL" id="AKHW03000483">
    <property type="protein sequence ID" value="KYO47065.1"/>
    <property type="molecule type" value="Genomic_DNA"/>
</dbReference>
<dbReference type="STRING" id="8496.A0A151PE86"/>
<organism evidence="4 5">
    <name type="scientific">Alligator mississippiensis</name>
    <name type="common">American alligator</name>
    <dbReference type="NCBI Taxonomy" id="8496"/>
    <lineage>
        <taxon>Eukaryota</taxon>
        <taxon>Metazoa</taxon>
        <taxon>Chordata</taxon>
        <taxon>Craniata</taxon>
        <taxon>Vertebrata</taxon>
        <taxon>Euteleostomi</taxon>
        <taxon>Archelosauria</taxon>
        <taxon>Archosauria</taxon>
        <taxon>Crocodylia</taxon>
        <taxon>Alligatoridae</taxon>
        <taxon>Alligatorinae</taxon>
        <taxon>Alligator</taxon>
    </lineage>
</organism>
<proteinExistence type="predicted"/>
<protein>
    <recommendedName>
        <fullName evidence="3">DDE Tnp4 domain-containing protein</fullName>
    </recommendedName>
</protein>
<dbReference type="GO" id="GO:0046872">
    <property type="term" value="F:metal ion binding"/>
    <property type="evidence" value="ECO:0007669"/>
    <property type="project" value="UniProtKB-KW"/>
</dbReference>
<comment type="caution">
    <text evidence="4">The sequence shown here is derived from an EMBL/GenBank/DDBJ whole genome shotgun (WGS) entry which is preliminary data.</text>
</comment>
<name>A0A151PE86_ALLMI</name>
<feature type="domain" description="DDE Tnp4" evidence="3">
    <location>
        <begin position="92"/>
        <end position="152"/>
    </location>
</feature>
<dbReference type="Pfam" id="PF13359">
    <property type="entry name" value="DDE_Tnp_4"/>
    <property type="match status" value="1"/>
</dbReference>
<gene>
    <name evidence="4" type="ORF">Y1Q_0013983</name>
</gene>
<evidence type="ECO:0000313" key="4">
    <source>
        <dbReference type="EMBL" id="KYO47065.1"/>
    </source>
</evidence>
<reference evidence="4 5" key="1">
    <citation type="journal article" date="2012" name="Genome Biol.">
        <title>Sequencing three crocodilian genomes to illuminate the evolution of archosaurs and amniotes.</title>
        <authorList>
            <person name="St John J.A."/>
            <person name="Braun E.L."/>
            <person name="Isberg S.R."/>
            <person name="Miles L.G."/>
            <person name="Chong A.Y."/>
            <person name="Gongora J."/>
            <person name="Dalzell P."/>
            <person name="Moran C."/>
            <person name="Bed'hom B."/>
            <person name="Abzhanov A."/>
            <person name="Burgess S.C."/>
            <person name="Cooksey A.M."/>
            <person name="Castoe T.A."/>
            <person name="Crawford N.G."/>
            <person name="Densmore L.D."/>
            <person name="Drew J.C."/>
            <person name="Edwards S.V."/>
            <person name="Faircloth B.C."/>
            <person name="Fujita M.K."/>
            <person name="Greenwold M.J."/>
            <person name="Hoffmann F.G."/>
            <person name="Howard J.M."/>
            <person name="Iguchi T."/>
            <person name="Janes D.E."/>
            <person name="Khan S.Y."/>
            <person name="Kohno S."/>
            <person name="de Koning A.J."/>
            <person name="Lance S.L."/>
            <person name="McCarthy F.M."/>
            <person name="McCormack J.E."/>
            <person name="Merchant M.E."/>
            <person name="Peterson D.G."/>
            <person name="Pollock D.D."/>
            <person name="Pourmand N."/>
            <person name="Raney B.J."/>
            <person name="Roessler K.A."/>
            <person name="Sanford J.R."/>
            <person name="Sawyer R.H."/>
            <person name="Schmidt C.J."/>
            <person name="Triplett E.W."/>
            <person name="Tuberville T.D."/>
            <person name="Venegas-Anaya M."/>
            <person name="Howard J.T."/>
            <person name="Jarvis E.D."/>
            <person name="Guillette L.J.Jr."/>
            <person name="Glenn T.C."/>
            <person name="Green R.E."/>
            <person name="Ray D.A."/>
        </authorList>
    </citation>
    <scope>NUCLEOTIDE SEQUENCE [LARGE SCALE GENOMIC DNA]</scope>
    <source>
        <strain evidence="4">KSC_2009_1</strain>
    </source>
</reference>
<accession>A0A151PE86</accession>
<evidence type="ECO:0000259" key="3">
    <source>
        <dbReference type="Pfam" id="PF13359"/>
    </source>
</evidence>
<evidence type="ECO:0000256" key="2">
    <source>
        <dbReference type="ARBA" id="ARBA00022723"/>
    </source>
</evidence>
<evidence type="ECO:0000256" key="1">
    <source>
        <dbReference type="ARBA" id="ARBA00001968"/>
    </source>
</evidence>
<evidence type="ECO:0000313" key="5">
    <source>
        <dbReference type="Proteomes" id="UP000050525"/>
    </source>
</evidence>
<keyword evidence="5" id="KW-1185">Reference proteome</keyword>
<dbReference type="InterPro" id="IPR027806">
    <property type="entry name" value="HARBI1_dom"/>
</dbReference>
<comment type="cofactor">
    <cofactor evidence="1">
        <name>a divalent metal cation</name>
        <dbReference type="ChEBI" id="CHEBI:60240"/>
    </cofactor>
</comment>
<sequence length="152" mass="16997">MTWTIFQDHLEQLQPHLEQQDTNMWLPLPVDTWLALTLFKLATPTSLSGPSLWPGEEHHQRHYPGGVQCPSGPLAVVAGFHALGIPQGIKTLDGTHILVTCLPYSDCPFYSWRGFHSIMLQAVVDYHGTFINVSVNWVGSAHDTHVFQNSTL</sequence>
<dbReference type="AlphaFoldDB" id="A0A151PE86"/>
<keyword evidence="2" id="KW-0479">Metal-binding</keyword>